<dbReference type="PANTHER" id="PTHR32071:SF77">
    <property type="entry name" value="TRANSCRIPTIONAL REGULATORY PROTEIN"/>
    <property type="match status" value="1"/>
</dbReference>
<evidence type="ECO:0000256" key="2">
    <source>
        <dbReference type="ARBA" id="ARBA00022840"/>
    </source>
</evidence>
<dbReference type="GO" id="GO:0005524">
    <property type="term" value="F:ATP binding"/>
    <property type="evidence" value="ECO:0007669"/>
    <property type="project" value="UniProtKB-KW"/>
</dbReference>
<evidence type="ECO:0000313" key="5">
    <source>
        <dbReference type="Proteomes" id="UP000246073"/>
    </source>
</evidence>
<evidence type="ECO:0000256" key="1">
    <source>
        <dbReference type="ARBA" id="ARBA00022741"/>
    </source>
</evidence>
<dbReference type="PROSITE" id="PS50045">
    <property type="entry name" value="SIGMA54_INTERACT_4"/>
    <property type="match status" value="1"/>
</dbReference>
<dbReference type="Gene3D" id="3.40.50.300">
    <property type="entry name" value="P-loop containing nucleotide triphosphate hydrolases"/>
    <property type="match status" value="1"/>
</dbReference>
<dbReference type="PANTHER" id="PTHR32071">
    <property type="entry name" value="TRANSCRIPTIONAL REGULATORY PROTEIN"/>
    <property type="match status" value="1"/>
</dbReference>
<dbReference type="Proteomes" id="UP000246073">
    <property type="component" value="Unassembled WGS sequence"/>
</dbReference>
<evidence type="ECO:0000313" key="4">
    <source>
        <dbReference type="EMBL" id="SPL62837.1"/>
    </source>
</evidence>
<organism evidence="4 5">
    <name type="scientific">Ochrobactrum soli</name>
    <dbReference type="NCBI Taxonomy" id="2448455"/>
    <lineage>
        <taxon>Bacteria</taxon>
        <taxon>Pseudomonadati</taxon>
        <taxon>Pseudomonadota</taxon>
        <taxon>Alphaproteobacteria</taxon>
        <taxon>Hyphomicrobiales</taxon>
        <taxon>Brucellaceae</taxon>
        <taxon>Brucella/Ochrobactrum group</taxon>
        <taxon>Ochrobactrum</taxon>
    </lineage>
</organism>
<evidence type="ECO:0000259" key="3">
    <source>
        <dbReference type="PROSITE" id="PS50045"/>
    </source>
</evidence>
<dbReference type="SUPFAM" id="SSF52540">
    <property type="entry name" value="P-loop containing nucleoside triphosphate hydrolases"/>
    <property type="match status" value="1"/>
</dbReference>
<dbReference type="GO" id="GO:0006355">
    <property type="term" value="P:regulation of DNA-templated transcription"/>
    <property type="evidence" value="ECO:0007669"/>
    <property type="project" value="InterPro"/>
</dbReference>
<keyword evidence="2" id="KW-0067">ATP-binding</keyword>
<dbReference type="RefSeq" id="WP_109366877.1">
    <property type="nucleotide sequence ID" value="NZ_OOFM01000004.1"/>
</dbReference>
<name>A0A2P9HFG5_9HYPH</name>
<dbReference type="InterPro" id="IPR002078">
    <property type="entry name" value="Sigma_54_int"/>
</dbReference>
<sequence>MAVSALLPRGMNLSTVSTKDFIGKPISSVFDIDIDQLPALMRGTPQWRASAPGAQRSGAFCSAIAPVSSFRAPATSSISVRLPGALRQLSFGDPAMEALQARAAKLADRRLPILIKGETGSGKEYLARAIHDKHRQARSVYRGQLRGNTRTADRIRLFGYVPGAFTGAMQKGKDRAYRSGQWWHAVSGRRLATLPLALQSRLLRVLSENEIQPVGALKPKPVRFRLLSASHRDLAALAAEGRFRERFALSAQCRDR</sequence>
<gene>
    <name evidence="4" type="ORF">OHAE_2769</name>
</gene>
<feature type="domain" description="Sigma-54 factor interaction" evidence="3">
    <location>
        <begin position="89"/>
        <end position="245"/>
    </location>
</feature>
<protein>
    <submittedName>
        <fullName evidence="4">Transcriptional regulator</fullName>
    </submittedName>
</protein>
<dbReference type="InterPro" id="IPR025662">
    <property type="entry name" value="Sigma_54_int_dom_ATP-bd_1"/>
</dbReference>
<dbReference type="AlphaFoldDB" id="A0A2P9HFG5"/>
<proteinExistence type="predicted"/>
<dbReference type="EMBL" id="OOFM01000004">
    <property type="protein sequence ID" value="SPL62837.1"/>
    <property type="molecule type" value="Genomic_DNA"/>
</dbReference>
<dbReference type="PROSITE" id="PS00675">
    <property type="entry name" value="SIGMA54_INTERACT_1"/>
    <property type="match status" value="1"/>
</dbReference>
<keyword evidence="1" id="KW-0547">Nucleotide-binding</keyword>
<accession>A0A2P9HFG5</accession>
<reference evidence="5" key="1">
    <citation type="submission" date="2017-12" db="EMBL/GenBank/DDBJ databases">
        <authorList>
            <person name="Diaz M."/>
        </authorList>
    </citation>
    <scope>NUCLEOTIDE SEQUENCE [LARGE SCALE GENOMIC DNA]</scope>
    <source>
        <strain evidence="5">FI11154</strain>
    </source>
</reference>
<dbReference type="Pfam" id="PF00158">
    <property type="entry name" value="Sigma54_activat"/>
    <property type="match status" value="1"/>
</dbReference>
<dbReference type="InterPro" id="IPR027417">
    <property type="entry name" value="P-loop_NTPase"/>
</dbReference>